<keyword evidence="3" id="KW-0805">Transcription regulation</keyword>
<organism evidence="6 7">
    <name type="scientific">Pseudocohnilembus persalinus</name>
    <name type="common">Ciliate</name>
    <dbReference type="NCBI Taxonomy" id="266149"/>
    <lineage>
        <taxon>Eukaryota</taxon>
        <taxon>Sar</taxon>
        <taxon>Alveolata</taxon>
        <taxon>Ciliophora</taxon>
        <taxon>Intramacronucleata</taxon>
        <taxon>Oligohymenophorea</taxon>
        <taxon>Scuticociliatia</taxon>
        <taxon>Philasterida</taxon>
        <taxon>Pseudocohnilembidae</taxon>
        <taxon>Pseudocohnilembus</taxon>
    </lineage>
</organism>
<dbReference type="OrthoDB" id="10258327at2759"/>
<dbReference type="Proteomes" id="UP000054937">
    <property type="component" value="Unassembled WGS sequence"/>
</dbReference>
<dbReference type="InterPro" id="IPR001387">
    <property type="entry name" value="Cro/C1-type_HTH"/>
</dbReference>
<evidence type="ECO:0000256" key="5">
    <source>
        <dbReference type="ARBA" id="ARBA00023242"/>
    </source>
</evidence>
<comment type="caution">
    <text evidence="6">The sequence shown here is derived from an EMBL/GenBank/DDBJ whole genome shotgun (WGS) entry which is preliminary data.</text>
</comment>
<keyword evidence="5" id="KW-0539">Nucleus</keyword>
<dbReference type="EMBL" id="LDAU01000054">
    <property type="protein sequence ID" value="KRX09116.1"/>
    <property type="molecule type" value="Genomic_DNA"/>
</dbReference>
<evidence type="ECO:0000256" key="1">
    <source>
        <dbReference type="ARBA" id="ARBA00004123"/>
    </source>
</evidence>
<dbReference type="Gene3D" id="1.10.260.40">
    <property type="entry name" value="lambda repressor-like DNA-binding domains"/>
    <property type="match status" value="1"/>
</dbReference>
<keyword evidence="6" id="KW-0238">DNA-binding</keyword>
<comment type="subcellular location">
    <subcellularLocation>
        <location evidence="1">Nucleus</location>
    </subcellularLocation>
</comment>
<evidence type="ECO:0000313" key="7">
    <source>
        <dbReference type="Proteomes" id="UP000054937"/>
    </source>
</evidence>
<dbReference type="GO" id="GO:0006338">
    <property type="term" value="P:chromatin remodeling"/>
    <property type="evidence" value="ECO:0007669"/>
    <property type="project" value="InterPro"/>
</dbReference>
<evidence type="ECO:0000256" key="2">
    <source>
        <dbReference type="ARBA" id="ARBA00010239"/>
    </source>
</evidence>
<accession>A0A0V0R3Q0</accession>
<keyword evidence="4" id="KW-0804">Transcription</keyword>
<dbReference type="GO" id="GO:0000228">
    <property type="term" value="C:nuclear chromosome"/>
    <property type="evidence" value="ECO:0007669"/>
    <property type="project" value="InterPro"/>
</dbReference>
<evidence type="ECO:0000313" key="6">
    <source>
        <dbReference type="EMBL" id="KRX09116.1"/>
    </source>
</evidence>
<gene>
    <name evidence="6" type="ORF">PPERSA_08832</name>
</gene>
<dbReference type="Pfam" id="PF04855">
    <property type="entry name" value="SNF5"/>
    <property type="match status" value="1"/>
</dbReference>
<evidence type="ECO:0000256" key="3">
    <source>
        <dbReference type="ARBA" id="ARBA00023015"/>
    </source>
</evidence>
<dbReference type="InterPro" id="IPR010982">
    <property type="entry name" value="Lambda_DNA-bd_dom_sf"/>
</dbReference>
<dbReference type="InterPro" id="IPR006939">
    <property type="entry name" value="SNF5"/>
</dbReference>
<dbReference type="GO" id="GO:0003677">
    <property type="term" value="F:DNA binding"/>
    <property type="evidence" value="ECO:0007669"/>
    <property type="project" value="UniProtKB-KW"/>
</dbReference>
<dbReference type="SUPFAM" id="SSF47413">
    <property type="entry name" value="lambda repressor-like DNA-binding domains"/>
    <property type="match status" value="1"/>
</dbReference>
<sequence>MSSLINVEKPTRDKIQEVINKYNLKQVDIAKETGINHSSLSLWLQGKIKGHEKLTTKIEQGMKEWLSNFEQHLPQFREQQEVEKNPYVEYDNSVDCLVPISVDAEVDGLRYKDFFCWNVSEPQLTPEQFAKIICEENNFPQQIESEISSSIKRAITNFKPYQYTNSSEENLRIIEIQIRINKIQYKDQFEWDISDQNNNPEAFAWSVAEELGLPGEFATRIAHSLREQIQFYQKQMQDKLSQGFIEDRTYKKQTRSLYDMGTGLNQFDNTKANIQPSIINDKNYIRPFQTIGDPDYLAQWEPNIDVLDENEIRRAQKQEERQSRYNKRVIR</sequence>
<dbReference type="AlphaFoldDB" id="A0A0V0R3Q0"/>
<dbReference type="CDD" id="cd00093">
    <property type="entry name" value="HTH_XRE"/>
    <property type="match status" value="1"/>
</dbReference>
<proteinExistence type="inferred from homology"/>
<dbReference type="OMA" id="VIEQEIC"/>
<evidence type="ECO:0000256" key="4">
    <source>
        <dbReference type="ARBA" id="ARBA00023163"/>
    </source>
</evidence>
<protein>
    <submittedName>
        <fullName evidence="6">Lambda repressor-like, DNA-binding domain</fullName>
    </submittedName>
</protein>
<dbReference type="InParanoid" id="A0A0V0R3Q0"/>
<comment type="similarity">
    <text evidence="2">Belongs to the SNF5 family.</text>
</comment>
<reference evidence="6 7" key="1">
    <citation type="journal article" date="2015" name="Sci. Rep.">
        <title>Genome of the facultative scuticociliatosis pathogen Pseudocohnilembus persalinus provides insight into its virulence through horizontal gene transfer.</title>
        <authorList>
            <person name="Xiong J."/>
            <person name="Wang G."/>
            <person name="Cheng J."/>
            <person name="Tian M."/>
            <person name="Pan X."/>
            <person name="Warren A."/>
            <person name="Jiang C."/>
            <person name="Yuan D."/>
            <person name="Miao W."/>
        </authorList>
    </citation>
    <scope>NUCLEOTIDE SEQUENCE [LARGE SCALE GENOMIC DNA]</scope>
    <source>
        <strain evidence="6">36N120E</strain>
    </source>
</reference>
<dbReference type="PANTHER" id="PTHR10019">
    <property type="entry name" value="SNF5"/>
    <property type="match status" value="1"/>
</dbReference>
<keyword evidence="7" id="KW-1185">Reference proteome</keyword>
<name>A0A0V0R3Q0_PSEPJ</name>